<accession>A0ABR1YZX0</accession>
<evidence type="ECO:0000256" key="1">
    <source>
        <dbReference type="SAM" id="MobiDB-lite"/>
    </source>
</evidence>
<dbReference type="EMBL" id="JBBWRZ010000002">
    <property type="protein sequence ID" value="KAK8244261.1"/>
    <property type="molecule type" value="Genomic_DNA"/>
</dbReference>
<keyword evidence="3" id="KW-1185">Reference proteome</keyword>
<feature type="compositionally biased region" description="Polar residues" evidence="1">
    <location>
        <begin position="187"/>
        <end position="209"/>
    </location>
</feature>
<name>A0ABR1YZX0_9PEZI</name>
<comment type="caution">
    <text evidence="2">The sequence shown here is derived from an EMBL/GenBank/DDBJ whole genome shotgun (WGS) entry which is preliminary data.</text>
</comment>
<protein>
    <submittedName>
        <fullName evidence="2">Uncharacterized protein</fullName>
    </submittedName>
</protein>
<gene>
    <name evidence="2" type="ORF">HDK90DRAFT_150387</name>
</gene>
<organism evidence="2 3">
    <name type="scientific">Phyllosticta capitalensis</name>
    <dbReference type="NCBI Taxonomy" id="121624"/>
    <lineage>
        <taxon>Eukaryota</taxon>
        <taxon>Fungi</taxon>
        <taxon>Dikarya</taxon>
        <taxon>Ascomycota</taxon>
        <taxon>Pezizomycotina</taxon>
        <taxon>Dothideomycetes</taxon>
        <taxon>Dothideomycetes incertae sedis</taxon>
        <taxon>Botryosphaeriales</taxon>
        <taxon>Phyllostictaceae</taxon>
        <taxon>Phyllosticta</taxon>
    </lineage>
</organism>
<evidence type="ECO:0000313" key="3">
    <source>
        <dbReference type="Proteomes" id="UP001492380"/>
    </source>
</evidence>
<proteinExistence type="predicted"/>
<dbReference type="Proteomes" id="UP001492380">
    <property type="component" value="Unassembled WGS sequence"/>
</dbReference>
<evidence type="ECO:0000313" key="2">
    <source>
        <dbReference type="EMBL" id="KAK8244261.1"/>
    </source>
</evidence>
<feature type="region of interest" description="Disordered" evidence="1">
    <location>
        <begin position="186"/>
        <end position="209"/>
    </location>
</feature>
<sequence>MACGWLIFLQRPVRQGGQTESGRQIDWACGVAVCLGRGMRVVAMGSAEWVPRDEPEAINRLDRAVRLARGRQTTPRALFQVTCSFAGGPWLGNCSIFEHEAHVDSVCDGNCQWWRGTAGELRQLGPGQQGIASEWVPSVSLAPHRRAVGECCRGAPLGFQLQFQLSGRCRFVFSLPLPPCRPRLSSTTTPKSYNHASAPSTIARSMTRPSTGATLACQRRLNANSLHPQPYDSPIASLTAP</sequence>
<reference evidence="2 3" key="1">
    <citation type="submission" date="2024-04" db="EMBL/GenBank/DDBJ databases">
        <title>Phyllosticta paracitricarpa is synonymous to the EU quarantine fungus P. citricarpa based on phylogenomic analyses.</title>
        <authorList>
            <consortium name="Lawrence Berkeley National Laboratory"/>
            <person name="Van Ingen-Buijs V.A."/>
            <person name="Van Westerhoven A.C."/>
            <person name="Haridas S."/>
            <person name="Skiadas P."/>
            <person name="Martin F."/>
            <person name="Groenewald J.Z."/>
            <person name="Crous P.W."/>
            <person name="Seidl M.F."/>
        </authorList>
    </citation>
    <scope>NUCLEOTIDE SEQUENCE [LARGE SCALE GENOMIC DNA]</scope>
    <source>
        <strain evidence="2 3">CBS 123374</strain>
    </source>
</reference>